<dbReference type="RefSeq" id="XP_003717478.1">
    <property type="nucleotide sequence ID" value="XM_003717430.1"/>
</dbReference>
<dbReference type="Proteomes" id="UP000009058">
    <property type="component" value="Chromosome 4"/>
</dbReference>
<evidence type="ECO:0000256" key="1">
    <source>
        <dbReference type="SAM" id="SignalP"/>
    </source>
</evidence>
<keyword evidence="1" id="KW-0732">Signal</keyword>
<accession>G4N9B8</accession>
<evidence type="ECO:0000313" key="3">
    <source>
        <dbReference type="Proteomes" id="UP000009058"/>
    </source>
</evidence>
<dbReference type="HOGENOM" id="CLU_2688294_0_0_1"/>
<sequence>MQFSLALFAILPALVAAVGKGTAAKTKLPISNSLCASTTPVNCPASTDQKSRCLIINNPCICSNTTAIIPNDLK</sequence>
<feature type="signal peptide" evidence="1">
    <location>
        <begin position="1"/>
        <end position="17"/>
    </location>
</feature>
<dbReference type="KEGG" id="mgr:MGG_17244"/>
<organism evidence="2 3">
    <name type="scientific">Pyricularia oryzae (strain 70-15 / ATCC MYA-4617 / FGSC 8958)</name>
    <name type="common">Rice blast fungus</name>
    <name type="synonym">Magnaporthe oryzae</name>
    <dbReference type="NCBI Taxonomy" id="242507"/>
    <lineage>
        <taxon>Eukaryota</taxon>
        <taxon>Fungi</taxon>
        <taxon>Dikarya</taxon>
        <taxon>Ascomycota</taxon>
        <taxon>Pezizomycotina</taxon>
        <taxon>Sordariomycetes</taxon>
        <taxon>Sordariomycetidae</taxon>
        <taxon>Magnaporthales</taxon>
        <taxon>Pyriculariaceae</taxon>
        <taxon>Pyricularia</taxon>
    </lineage>
</organism>
<name>G4N9B8_PYRO7</name>
<feature type="chain" id="PRO_5003465901" evidence="1">
    <location>
        <begin position="18"/>
        <end position="74"/>
    </location>
</feature>
<reference evidence="2 3" key="1">
    <citation type="journal article" date="2005" name="Nature">
        <title>The genome sequence of the rice blast fungus Magnaporthe grisea.</title>
        <authorList>
            <person name="Dean R.A."/>
            <person name="Talbot N.J."/>
            <person name="Ebbole D.J."/>
            <person name="Farman M.L."/>
            <person name="Mitchell T.K."/>
            <person name="Orbach M.J."/>
            <person name="Thon M."/>
            <person name="Kulkarni R."/>
            <person name="Xu J.R."/>
            <person name="Pan H."/>
            <person name="Read N.D."/>
            <person name="Lee Y.H."/>
            <person name="Carbone I."/>
            <person name="Brown D."/>
            <person name="Oh Y.Y."/>
            <person name="Donofrio N."/>
            <person name="Jeong J.S."/>
            <person name="Soanes D.M."/>
            <person name="Djonovic S."/>
            <person name="Kolomiets E."/>
            <person name="Rehmeyer C."/>
            <person name="Li W."/>
            <person name="Harding M."/>
            <person name="Kim S."/>
            <person name="Lebrun M.H."/>
            <person name="Bohnert H."/>
            <person name="Coughlan S."/>
            <person name="Butler J."/>
            <person name="Calvo S."/>
            <person name="Ma L.J."/>
            <person name="Nicol R."/>
            <person name="Purcell S."/>
            <person name="Nusbaum C."/>
            <person name="Galagan J.E."/>
            <person name="Birren B.W."/>
        </authorList>
    </citation>
    <scope>NUCLEOTIDE SEQUENCE [LARGE SCALE GENOMIC DNA]</scope>
    <source>
        <strain evidence="3">70-15 / ATCC MYA-4617 / FGSC 8958</strain>
    </source>
</reference>
<proteinExistence type="predicted"/>
<dbReference type="VEuPathDB" id="FungiDB:MGG_17244"/>
<dbReference type="EMBL" id="CM001234">
    <property type="protein sequence ID" value="EHA51159.1"/>
    <property type="molecule type" value="Genomic_DNA"/>
</dbReference>
<gene>
    <name evidence="2" type="ORF">MGG_17244</name>
</gene>
<evidence type="ECO:0000313" key="2">
    <source>
        <dbReference type="EMBL" id="EHA51159.1"/>
    </source>
</evidence>
<dbReference type="AlphaFoldDB" id="G4N9B8"/>
<protein>
    <submittedName>
        <fullName evidence="2">Uncharacterized protein</fullName>
    </submittedName>
</protein>
<dbReference type="InParanoid" id="G4N9B8"/>
<keyword evidence="3" id="KW-1185">Reference proteome</keyword>
<reference key="2">
    <citation type="submission" date="2011-05" db="EMBL/GenBank/DDBJ databases">
        <title>The Genome Sequence of Magnaporthe oryzae 70-15.</title>
        <authorList>
            <consortium name="The Broad Institute Genome Sequencing Platform"/>
            <person name="Ma L.-J."/>
            <person name="Dead R."/>
            <person name="Young S.K."/>
            <person name="Zeng Q."/>
            <person name="Gargeya S."/>
            <person name="Fitzgerald M."/>
            <person name="Haas B."/>
            <person name="Abouelleil A."/>
            <person name="Alvarado L."/>
            <person name="Arachchi H.M."/>
            <person name="Berlin A."/>
            <person name="Brown A."/>
            <person name="Chapman S.B."/>
            <person name="Chen Z."/>
            <person name="Dunbar C."/>
            <person name="Freedman E."/>
            <person name="Gearin G."/>
            <person name="Gellesch M."/>
            <person name="Goldberg J."/>
            <person name="Griggs A."/>
            <person name="Gujja S."/>
            <person name="Heiman D."/>
            <person name="Howarth C."/>
            <person name="Larson L."/>
            <person name="Lui A."/>
            <person name="MacDonald P.J.P."/>
            <person name="Mehta T."/>
            <person name="Montmayeur A."/>
            <person name="Murphy C."/>
            <person name="Neiman D."/>
            <person name="Pearson M."/>
            <person name="Priest M."/>
            <person name="Roberts A."/>
            <person name="Saif S."/>
            <person name="Shea T."/>
            <person name="Shenoy N."/>
            <person name="Sisk P."/>
            <person name="Stolte C."/>
            <person name="Sykes S."/>
            <person name="Yandava C."/>
            <person name="Wortman J."/>
            <person name="Nusbaum C."/>
            <person name="Birren B."/>
        </authorList>
    </citation>
    <scope>NUCLEOTIDE SEQUENCE</scope>
    <source>
        <strain>70-15</strain>
    </source>
</reference>
<dbReference type="GeneID" id="12986548"/>